<sequence>MTSIQLTFPTEVPLILVLRKTLAWTKHEQPDQVLKDWLSFPRKMTLPLQLEGDKLELGKDFDFPSFAQTPDILVFSLNLNSQELEIHGIHPNQTLDLAPLSLSAKNGILEVFFEWSYFSVGDPERDAMKIGELHPGKNLEFRINGKRDFSLTGRRDRSYMEQSFWIQELGSIRRAESSKGKEFPFELPKPDKLVDLRKLLW</sequence>
<name>A0ABS3BJ97_9BACT</name>
<gene>
    <name evidence="1" type="ORF">J0A67_00800</name>
</gene>
<organism evidence="1 2">
    <name type="scientific">Algoriphagus aestuariicola</name>
    <dbReference type="NCBI Taxonomy" id="1852016"/>
    <lineage>
        <taxon>Bacteria</taxon>
        <taxon>Pseudomonadati</taxon>
        <taxon>Bacteroidota</taxon>
        <taxon>Cytophagia</taxon>
        <taxon>Cytophagales</taxon>
        <taxon>Cyclobacteriaceae</taxon>
        <taxon>Algoriphagus</taxon>
    </lineage>
</organism>
<evidence type="ECO:0000313" key="2">
    <source>
        <dbReference type="Proteomes" id="UP000664698"/>
    </source>
</evidence>
<dbReference type="Proteomes" id="UP000664698">
    <property type="component" value="Unassembled WGS sequence"/>
</dbReference>
<proteinExistence type="predicted"/>
<dbReference type="EMBL" id="JAFKCW010000001">
    <property type="protein sequence ID" value="MBN7799374.1"/>
    <property type="molecule type" value="Genomic_DNA"/>
</dbReference>
<accession>A0ABS3BJ97</accession>
<evidence type="ECO:0000313" key="1">
    <source>
        <dbReference type="EMBL" id="MBN7799374.1"/>
    </source>
</evidence>
<reference evidence="1 2" key="1">
    <citation type="submission" date="2021-03" db="EMBL/GenBank/DDBJ databases">
        <title>novel species isolated from a fishpond in China.</title>
        <authorList>
            <person name="Lu H."/>
            <person name="Cai Z."/>
        </authorList>
    </citation>
    <scope>NUCLEOTIDE SEQUENCE [LARGE SCALE GENOMIC DNA]</scope>
    <source>
        <strain evidence="1 2">JCM 31546</strain>
    </source>
</reference>
<comment type="caution">
    <text evidence="1">The sequence shown here is derived from an EMBL/GenBank/DDBJ whole genome shotgun (WGS) entry which is preliminary data.</text>
</comment>
<dbReference type="RefSeq" id="WP_206567370.1">
    <property type="nucleotide sequence ID" value="NZ_JAFKCW010000001.1"/>
</dbReference>
<keyword evidence="2" id="KW-1185">Reference proteome</keyword>
<protein>
    <submittedName>
        <fullName evidence="1">Uncharacterized protein</fullName>
    </submittedName>
</protein>